<feature type="transmembrane region" description="Helical" evidence="1">
    <location>
        <begin position="269"/>
        <end position="296"/>
    </location>
</feature>
<accession>A0ABV3SYG5</accession>
<feature type="transmembrane region" description="Helical" evidence="1">
    <location>
        <begin position="139"/>
        <end position="156"/>
    </location>
</feature>
<feature type="transmembrane region" description="Helical" evidence="1">
    <location>
        <begin position="308"/>
        <end position="325"/>
    </location>
</feature>
<evidence type="ECO:0000256" key="1">
    <source>
        <dbReference type="SAM" id="Phobius"/>
    </source>
</evidence>
<name>A0ABV3SYG5_9ACTN</name>
<comment type="caution">
    <text evidence="2">The sequence shown here is derived from an EMBL/GenBank/DDBJ whole genome shotgun (WGS) entry which is preliminary data.</text>
</comment>
<dbReference type="EMBL" id="JBFPJR010000015">
    <property type="protein sequence ID" value="MEX0427985.1"/>
    <property type="molecule type" value="Genomic_DNA"/>
</dbReference>
<evidence type="ECO:0000313" key="3">
    <source>
        <dbReference type="Proteomes" id="UP001556631"/>
    </source>
</evidence>
<feature type="transmembrane region" description="Helical" evidence="1">
    <location>
        <begin position="331"/>
        <end position="349"/>
    </location>
</feature>
<gene>
    <name evidence="2" type="ORF">AB3X52_10170</name>
</gene>
<dbReference type="RefSeq" id="WP_367993883.1">
    <property type="nucleotide sequence ID" value="NZ_JBFPJR010000015.1"/>
</dbReference>
<dbReference type="PANTHER" id="PTHR30199:SF0">
    <property type="entry name" value="INNER MEMBRANE PROTEIN YDCO"/>
    <property type="match status" value="1"/>
</dbReference>
<keyword evidence="3" id="KW-1185">Reference proteome</keyword>
<protein>
    <submittedName>
        <fullName evidence="2">Benzoate/H(+) symporter BenE family transporter</fullName>
    </submittedName>
</protein>
<dbReference type="Pfam" id="PF03594">
    <property type="entry name" value="BenE"/>
    <property type="match status" value="1"/>
</dbReference>
<keyword evidence="1" id="KW-0812">Transmembrane</keyword>
<feature type="transmembrane region" description="Helical" evidence="1">
    <location>
        <begin position="190"/>
        <end position="207"/>
    </location>
</feature>
<keyword evidence="1" id="KW-1133">Transmembrane helix</keyword>
<reference evidence="2 3" key="1">
    <citation type="submission" date="2024-07" db="EMBL/GenBank/DDBJ databases">
        <authorList>
            <person name="Lee S."/>
            <person name="Kang M."/>
        </authorList>
    </citation>
    <scope>NUCLEOTIDE SEQUENCE [LARGE SCALE GENOMIC DNA]</scope>
    <source>
        <strain evidence="2 3">DS6</strain>
    </source>
</reference>
<feature type="transmembrane region" description="Helical" evidence="1">
    <location>
        <begin position="89"/>
        <end position="106"/>
    </location>
</feature>
<keyword evidence="1" id="KW-0472">Membrane</keyword>
<feature type="transmembrane region" description="Helical" evidence="1">
    <location>
        <begin position="228"/>
        <end position="249"/>
    </location>
</feature>
<dbReference type="InterPro" id="IPR004711">
    <property type="entry name" value="Benzoate_Transporter"/>
</dbReference>
<feature type="transmembrane region" description="Helical" evidence="1">
    <location>
        <begin position="62"/>
        <end position="83"/>
    </location>
</feature>
<evidence type="ECO:0000313" key="2">
    <source>
        <dbReference type="EMBL" id="MEX0427985.1"/>
    </source>
</evidence>
<sequence length="412" mass="42339">MSVDDLTARELSDAVAAQRTLRADLGRHELLNGLIGFLFSATGPVAVILAVGRSAGLEPKVVASWVAGVFVLNGLLTIVTSLVTRQPLAFFWTIPGTVVVGQAMSAGTTWPEVVGGFIMAAVLMVLLSLSGQVERVMRLLPMPVVMAMVAGVFLHFGTDLVEAINHDVALAGAMVGAFVAVSALPTLARWVPPVLAALVVGVVVVLGRGSPVHASGRWLVEPAWQAPVFHVPVFVELAVPLVITVIVVQNGQGMAVLQAAGHRPPMDRITFACGVASLVAAPLGAASTCLAGPTNALVTASGDRRRHYAAAVTCGALAISFGLFAPGMVRIITTMPGAFVAALGGLAMLKALQGAFLTGFSGPFATGALVTFLVTVSDVTVLHIGSAFWGLVAGVVACALLDAEKLVERRPA</sequence>
<feature type="transmembrane region" description="Helical" evidence="1">
    <location>
        <begin position="381"/>
        <end position="401"/>
    </location>
</feature>
<proteinExistence type="predicted"/>
<dbReference type="Proteomes" id="UP001556631">
    <property type="component" value="Unassembled WGS sequence"/>
</dbReference>
<feature type="transmembrane region" description="Helical" evidence="1">
    <location>
        <begin position="30"/>
        <end position="50"/>
    </location>
</feature>
<organism evidence="2 3">
    <name type="scientific">Nocardioides eburneus</name>
    <dbReference type="NCBI Taxonomy" id="3231482"/>
    <lineage>
        <taxon>Bacteria</taxon>
        <taxon>Bacillati</taxon>
        <taxon>Actinomycetota</taxon>
        <taxon>Actinomycetes</taxon>
        <taxon>Propionibacteriales</taxon>
        <taxon>Nocardioidaceae</taxon>
        <taxon>Nocardioides</taxon>
    </lineage>
</organism>
<feature type="transmembrane region" description="Helical" evidence="1">
    <location>
        <begin position="113"/>
        <end position="133"/>
    </location>
</feature>
<dbReference type="PANTHER" id="PTHR30199">
    <property type="entry name" value="MFS FAMILY TRANSPORTER, PREDICTED SUBSTRATE BENZOATE"/>
    <property type="match status" value="1"/>
</dbReference>
<feature type="transmembrane region" description="Helical" evidence="1">
    <location>
        <begin position="168"/>
        <end position="184"/>
    </location>
</feature>